<reference evidence="3 4" key="1">
    <citation type="journal article" date="2015" name="Nature">
        <title>rRNA introns, odd ribosomes, and small enigmatic genomes across a large radiation of phyla.</title>
        <authorList>
            <person name="Brown C.T."/>
            <person name="Hug L.A."/>
            <person name="Thomas B.C."/>
            <person name="Sharon I."/>
            <person name="Castelle C.J."/>
            <person name="Singh A."/>
            <person name="Wilkins M.J."/>
            <person name="Williams K.H."/>
            <person name="Banfield J.F."/>
        </authorList>
    </citation>
    <scope>NUCLEOTIDE SEQUENCE [LARGE SCALE GENOMIC DNA]</scope>
</reference>
<dbReference type="AlphaFoldDB" id="A0A0G1R5M0"/>
<name>A0A0G1R5M0_9BACT</name>
<dbReference type="NCBIfam" id="TIGR01552">
    <property type="entry name" value="phd_fam"/>
    <property type="match status" value="1"/>
</dbReference>
<organism evidence="3 4">
    <name type="scientific">Candidatus Woesebacteria bacterium GW2011_GWC2_45_9</name>
    <dbReference type="NCBI Taxonomy" id="1618589"/>
    <lineage>
        <taxon>Bacteria</taxon>
        <taxon>Candidatus Woeseibacteriota</taxon>
    </lineage>
</organism>
<comment type="caution">
    <text evidence="3">The sequence shown here is derived from an EMBL/GenBank/DDBJ whole genome shotgun (WGS) entry which is preliminary data.</text>
</comment>
<dbReference type="STRING" id="1618589.UX25_C0041G0002"/>
<dbReference type="Pfam" id="PF02604">
    <property type="entry name" value="PhdYeFM_antitox"/>
    <property type="match status" value="1"/>
</dbReference>
<dbReference type="Proteomes" id="UP000034922">
    <property type="component" value="Unassembled WGS sequence"/>
</dbReference>
<sequence>MTISTKFGTINDSMNISNTISASKARNNFYTLIEEVANKLKRFTITKRGQAQVVMMHPDEVASWEETMDILSDKKLLTDILKSEAERKSGRIVSETKLLKELGIAPKDLKIGKVFYKRSLQQH</sequence>
<evidence type="ECO:0000256" key="2">
    <source>
        <dbReference type="RuleBase" id="RU362080"/>
    </source>
</evidence>
<evidence type="ECO:0000313" key="3">
    <source>
        <dbReference type="EMBL" id="KKU16170.1"/>
    </source>
</evidence>
<dbReference type="Gene3D" id="3.40.1620.10">
    <property type="entry name" value="YefM-like domain"/>
    <property type="match status" value="1"/>
</dbReference>
<comment type="similarity">
    <text evidence="1 2">Belongs to the phD/YefM antitoxin family.</text>
</comment>
<comment type="function">
    <text evidence="2">Antitoxin component of a type II toxin-antitoxin (TA) system.</text>
</comment>
<dbReference type="PANTHER" id="PTHR33713:SF6">
    <property type="entry name" value="ANTITOXIN YEFM"/>
    <property type="match status" value="1"/>
</dbReference>
<dbReference type="SUPFAM" id="SSF143120">
    <property type="entry name" value="YefM-like"/>
    <property type="match status" value="1"/>
</dbReference>
<proteinExistence type="inferred from homology"/>
<gene>
    <name evidence="3" type="ORF">UX25_C0041G0002</name>
</gene>
<dbReference type="InterPro" id="IPR006442">
    <property type="entry name" value="Antitoxin_Phd/YefM"/>
</dbReference>
<dbReference type="InterPro" id="IPR051405">
    <property type="entry name" value="phD/YefM_antitoxin"/>
</dbReference>
<dbReference type="Gene3D" id="1.10.1220.170">
    <property type="match status" value="1"/>
</dbReference>
<dbReference type="InterPro" id="IPR036165">
    <property type="entry name" value="YefM-like_sf"/>
</dbReference>
<dbReference type="PANTHER" id="PTHR33713">
    <property type="entry name" value="ANTITOXIN YAFN-RELATED"/>
    <property type="match status" value="1"/>
</dbReference>
<accession>A0A0G1R5M0</accession>
<evidence type="ECO:0000256" key="1">
    <source>
        <dbReference type="ARBA" id="ARBA00009981"/>
    </source>
</evidence>
<protein>
    <recommendedName>
        <fullName evidence="2">Antitoxin</fullName>
    </recommendedName>
</protein>
<dbReference type="EMBL" id="LCLM01000041">
    <property type="protein sequence ID" value="KKU16170.1"/>
    <property type="molecule type" value="Genomic_DNA"/>
</dbReference>
<evidence type="ECO:0000313" key="4">
    <source>
        <dbReference type="Proteomes" id="UP000034922"/>
    </source>
</evidence>